<feature type="compositionally biased region" description="Acidic residues" evidence="1">
    <location>
        <begin position="34"/>
        <end position="51"/>
    </location>
</feature>
<sequence>MNGGMWKLIGMLVVFGTVFVAGIMLGGSWGTSMAEDECDCEQVEESEEGAG</sequence>
<evidence type="ECO:0000313" key="2">
    <source>
        <dbReference type="EMBL" id="MDR8019220.1"/>
    </source>
</evidence>
<accession>A0ABU2DRT5</accession>
<gene>
    <name evidence="2" type="ORF">RIL96_06535</name>
</gene>
<keyword evidence="3" id="KW-1185">Reference proteome</keyword>
<name>A0ABU2DRT5_9MICC</name>
<reference evidence="2 3" key="1">
    <citation type="submission" date="2023-09" db="EMBL/GenBank/DDBJ databases">
        <title>Description of three actinobacteria isolated from air of manufacturing shop in a pharmaceutical factory.</title>
        <authorList>
            <person name="Zhang D.-F."/>
        </authorList>
    </citation>
    <scope>NUCLEOTIDE SEQUENCE [LARGE SCALE GENOMIC DNA]</scope>
    <source>
        <strain evidence="2 3">LY-0111</strain>
    </source>
</reference>
<evidence type="ECO:0000256" key="1">
    <source>
        <dbReference type="SAM" id="MobiDB-lite"/>
    </source>
</evidence>
<evidence type="ECO:0000313" key="3">
    <source>
        <dbReference type="Proteomes" id="UP001251870"/>
    </source>
</evidence>
<dbReference type="Proteomes" id="UP001251870">
    <property type="component" value="Unassembled WGS sequence"/>
</dbReference>
<feature type="region of interest" description="Disordered" evidence="1">
    <location>
        <begin position="32"/>
        <end position="51"/>
    </location>
</feature>
<dbReference type="RefSeq" id="WP_310548213.1">
    <property type="nucleotide sequence ID" value="NZ_JAVKGR010000006.1"/>
</dbReference>
<comment type="caution">
    <text evidence="2">The sequence shown here is derived from an EMBL/GenBank/DDBJ whole genome shotgun (WGS) entry which is preliminary data.</text>
</comment>
<proteinExistence type="predicted"/>
<protein>
    <submittedName>
        <fullName evidence="2">Uncharacterized protein</fullName>
    </submittedName>
</protein>
<organism evidence="2 3">
    <name type="scientific">Nesterenkonia aerolata</name>
    <dbReference type="NCBI Taxonomy" id="3074079"/>
    <lineage>
        <taxon>Bacteria</taxon>
        <taxon>Bacillati</taxon>
        <taxon>Actinomycetota</taxon>
        <taxon>Actinomycetes</taxon>
        <taxon>Micrococcales</taxon>
        <taxon>Micrococcaceae</taxon>
        <taxon>Nesterenkonia</taxon>
    </lineage>
</organism>
<dbReference type="EMBL" id="JAVKGR010000006">
    <property type="protein sequence ID" value="MDR8019220.1"/>
    <property type="molecule type" value="Genomic_DNA"/>
</dbReference>